<reference evidence="2" key="1">
    <citation type="journal article" date="2021" name="Microb. Physiol.">
        <title>Proteogenomic Insights into the Physiology of Marine, Sulfate-Reducing, Filamentous Desulfonema limicola and Desulfonema magnum.</title>
        <authorList>
            <person name="Schnaars V."/>
            <person name="Wohlbrand L."/>
            <person name="Scheve S."/>
            <person name="Hinrichs C."/>
            <person name="Reinhardt R."/>
            <person name="Rabus R."/>
        </authorList>
    </citation>
    <scope>NUCLEOTIDE SEQUENCE</scope>
    <source>
        <strain evidence="2">5ac10</strain>
    </source>
</reference>
<protein>
    <recommendedName>
        <fullName evidence="1">DUF6788 domain-containing protein</fullName>
    </recommendedName>
</protein>
<dbReference type="InterPro" id="IPR046738">
    <property type="entry name" value="DUF6788"/>
</dbReference>
<dbReference type="Pfam" id="PF20586">
    <property type="entry name" value="DUF6788"/>
    <property type="match status" value="1"/>
</dbReference>
<dbReference type="Proteomes" id="UP000663720">
    <property type="component" value="Chromosome"/>
</dbReference>
<evidence type="ECO:0000259" key="1">
    <source>
        <dbReference type="Pfam" id="PF20586"/>
    </source>
</evidence>
<keyword evidence="3" id="KW-1185">Reference proteome</keyword>
<gene>
    <name evidence="2" type="ORF">dnl_09780</name>
</gene>
<dbReference type="KEGG" id="dli:dnl_09780"/>
<feature type="domain" description="DUF6788" evidence="1">
    <location>
        <begin position="9"/>
        <end position="66"/>
    </location>
</feature>
<dbReference type="RefSeq" id="WP_207690570.1">
    <property type="nucleotide sequence ID" value="NZ_CP061799.1"/>
</dbReference>
<dbReference type="EMBL" id="CP061799">
    <property type="protein sequence ID" value="QTA78746.1"/>
    <property type="molecule type" value="Genomic_DNA"/>
</dbReference>
<dbReference type="AlphaFoldDB" id="A0A975GEZ3"/>
<sequence>MSYLKSILEEEHQRLNSLSEKYHDAILTYPRGSISVKKRRQKEYLYLAYRQNNKVKFEYIGPADSEKSKAVIKKIELRKNYEDKLKQVKKDLAEIEKVIHGKKV</sequence>
<evidence type="ECO:0000313" key="3">
    <source>
        <dbReference type="Proteomes" id="UP000663720"/>
    </source>
</evidence>
<accession>A0A975GEZ3</accession>
<evidence type="ECO:0000313" key="2">
    <source>
        <dbReference type="EMBL" id="QTA78746.1"/>
    </source>
</evidence>
<proteinExistence type="predicted"/>
<organism evidence="2 3">
    <name type="scientific">Desulfonema limicola</name>
    <dbReference type="NCBI Taxonomy" id="45656"/>
    <lineage>
        <taxon>Bacteria</taxon>
        <taxon>Pseudomonadati</taxon>
        <taxon>Thermodesulfobacteriota</taxon>
        <taxon>Desulfobacteria</taxon>
        <taxon>Desulfobacterales</taxon>
        <taxon>Desulfococcaceae</taxon>
        <taxon>Desulfonema</taxon>
    </lineage>
</organism>
<name>A0A975GEZ3_9BACT</name>